<name>A0A433SG10_9BURK</name>
<reference evidence="1 2" key="1">
    <citation type="submission" date="2018-01" db="EMBL/GenBank/DDBJ databases">
        <title>Saezia sanguinis gen. nov., sp. nov., in the order Burkholderiales isolated from human blood.</title>
        <authorList>
            <person name="Medina-Pascual M.J."/>
            <person name="Valdezate S."/>
            <person name="Monzon S."/>
            <person name="Cuesta I."/>
            <person name="Carrasco G."/>
            <person name="Villalon P."/>
            <person name="Saez-Nieto J.A."/>
        </authorList>
    </citation>
    <scope>NUCLEOTIDE SEQUENCE [LARGE SCALE GENOMIC DNA]</scope>
    <source>
        <strain evidence="1 2">CNM695-12</strain>
    </source>
</reference>
<organism evidence="1 2">
    <name type="scientific">Saezia sanguinis</name>
    <dbReference type="NCBI Taxonomy" id="1965230"/>
    <lineage>
        <taxon>Bacteria</taxon>
        <taxon>Pseudomonadati</taxon>
        <taxon>Pseudomonadota</taxon>
        <taxon>Betaproteobacteria</taxon>
        <taxon>Burkholderiales</taxon>
        <taxon>Saeziaceae</taxon>
        <taxon>Saezia</taxon>
    </lineage>
</organism>
<keyword evidence="2" id="KW-1185">Reference proteome</keyword>
<dbReference type="AlphaFoldDB" id="A0A433SG10"/>
<evidence type="ECO:0000313" key="2">
    <source>
        <dbReference type="Proteomes" id="UP000286947"/>
    </source>
</evidence>
<comment type="caution">
    <text evidence="1">The sequence shown here is derived from an EMBL/GenBank/DDBJ whole genome shotgun (WGS) entry which is preliminary data.</text>
</comment>
<sequence length="288" mass="33683">MTHTYEKPFRWNIARQEQLGKLLSQDTAPACVPMHEEMLPTCAKIIAYAGDSHLVFVGRSPENFFDYLSGLLLKTSWSDRLTLLHFSMRYQAEADIQKEYPQAIPAMRAYLHSLGLSPQEIATRDHPVAFVDLVDSGDTFSRLIMLLHRWCKEIRFDWNAVQRRIRLVGITLRTHNSPNTWRWQQHAEWASLLETDAVKNISIDRHFWSELGGTQHKLTPSYRPAHWGQEELAHPTHSDEHIDALRYAYALFMRGQSREDRNHLITLLSQQPAVKEPWLRHLMQELRL</sequence>
<dbReference type="RefSeq" id="WP_126977253.1">
    <property type="nucleotide sequence ID" value="NZ_PQSP01000001.1"/>
</dbReference>
<proteinExistence type="predicted"/>
<dbReference type="Proteomes" id="UP000286947">
    <property type="component" value="Unassembled WGS sequence"/>
</dbReference>
<dbReference type="EMBL" id="PQSP01000001">
    <property type="protein sequence ID" value="RUS67675.1"/>
    <property type="molecule type" value="Genomic_DNA"/>
</dbReference>
<accession>A0A433SG10</accession>
<dbReference type="OrthoDB" id="7625563at2"/>
<gene>
    <name evidence="1" type="ORF">CUZ56_00151</name>
</gene>
<protein>
    <submittedName>
        <fullName evidence="1">Uncharacterized protein</fullName>
    </submittedName>
</protein>
<evidence type="ECO:0000313" key="1">
    <source>
        <dbReference type="EMBL" id="RUS67675.1"/>
    </source>
</evidence>